<organism evidence="8 9">
    <name type="scientific">Blastocystis sp. subtype 1 (strain ATCC 50177 / NandII)</name>
    <dbReference type="NCBI Taxonomy" id="478820"/>
    <lineage>
        <taxon>Eukaryota</taxon>
        <taxon>Sar</taxon>
        <taxon>Stramenopiles</taxon>
        <taxon>Bigyra</taxon>
        <taxon>Opalozoa</taxon>
        <taxon>Opalinata</taxon>
        <taxon>Blastocystidae</taxon>
        <taxon>Blastocystis</taxon>
    </lineage>
</organism>
<dbReference type="PANTHER" id="PTHR11266">
    <property type="entry name" value="PEROXISOMAL MEMBRANE PROTEIN 2, PXMP2 MPV17"/>
    <property type="match status" value="1"/>
</dbReference>
<name>A0A196S9Z2_BLAHN</name>
<evidence type="ECO:0000256" key="4">
    <source>
        <dbReference type="ARBA" id="ARBA00022989"/>
    </source>
</evidence>
<dbReference type="OrthoDB" id="430207at2759"/>
<evidence type="ECO:0000256" key="2">
    <source>
        <dbReference type="ARBA" id="ARBA00006824"/>
    </source>
</evidence>
<dbReference type="Pfam" id="PF04117">
    <property type="entry name" value="Mpv17_PMP22"/>
    <property type="match status" value="1"/>
</dbReference>
<evidence type="ECO:0000256" key="3">
    <source>
        <dbReference type="ARBA" id="ARBA00022692"/>
    </source>
</evidence>
<comment type="subcellular location">
    <subcellularLocation>
        <location evidence="1">Membrane</location>
        <topology evidence="1">Multi-pass membrane protein</topology>
    </subcellularLocation>
</comment>
<evidence type="ECO:0000256" key="7">
    <source>
        <dbReference type="SAM" id="MobiDB-lite"/>
    </source>
</evidence>
<dbReference type="GO" id="GO:0005737">
    <property type="term" value="C:cytoplasm"/>
    <property type="evidence" value="ECO:0007669"/>
    <property type="project" value="TreeGrafter"/>
</dbReference>
<keyword evidence="5 6" id="KW-0472">Membrane</keyword>
<dbReference type="STRING" id="478820.A0A196S9Z2"/>
<accession>A0A196S9Z2</accession>
<feature type="transmembrane region" description="Helical" evidence="6">
    <location>
        <begin position="92"/>
        <end position="113"/>
    </location>
</feature>
<dbReference type="EMBL" id="LXWW01000320">
    <property type="protein sequence ID" value="OAO13843.1"/>
    <property type="molecule type" value="Genomic_DNA"/>
</dbReference>
<protein>
    <submittedName>
        <fullName evidence="8">Pmp22 family protein</fullName>
    </submittedName>
</protein>
<comment type="caution">
    <text evidence="8">The sequence shown here is derived from an EMBL/GenBank/DDBJ whole genome shotgun (WGS) entry which is preliminary data.</text>
</comment>
<keyword evidence="9" id="KW-1185">Reference proteome</keyword>
<keyword evidence="3 6" id="KW-0812">Transmembrane</keyword>
<feature type="compositionally biased region" description="Polar residues" evidence="7">
    <location>
        <begin position="211"/>
        <end position="227"/>
    </location>
</feature>
<sequence>MSFLNAFGDWYDGLMSAYTVPTIVVTSMIIVFLGDVATQLIVRKKDTKFSFLQSLKMMVWGAEYGFFYHYILELLSLIRLVNSIVSMLVKVLIDQLIVAVIINTLFYTTVSLLQDCDHPFRRAWGIIRASLLSTMKVNWCIWPIVQMVNFFFVPVDYQTLVCNCVSFFWSMFLSFMAFQKEKKELKAKTPAEVSTKIPEKQESAQIDIPMDSTQPNPLQESPSTLSL</sequence>
<evidence type="ECO:0000256" key="1">
    <source>
        <dbReference type="ARBA" id="ARBA00004141"/>
    </source>
</evidence>
<feature type="transmembrane region" description="Helical" evidence="6">
    <location>
        <begin position="54"/>
        <end position="72"/>
    </location>
</feature>
<feature type="transmembrane region" description="Helical" evidence="6">
    <location>
        <begin position="157"/>
        <end position="178"/>
    </location>
</feature>
<dbReference type="Proteomes" id="UP000078348">
    <property type="component" value="Unassembled WGS sequence"/>
</dbReference>
<dbReference type="GO" id="GO:0016020">
    <property type="term" value="C:membrane"/>
    <property type="evidence" value="ECO:0007669"/>
    <property type="project" value="UniProtKB-SubCell"/>
</dbReference>
<gene>
    <name evidence="8" type="ORF">AV274_4518</name>
</gene>
<evidence type="ECO:0000256" key="5">
    <source>
        <dbReference type="ARBA" id="ARBA00023136"/>
    </source>
</evidence>
<evidence type="ECO:0000313" key="8">
    <source>
        <dbReference type="EMBL" id="OAO13843.1"/>
    </source>
</evidence>
<keyword evidence="4 6" id="KW-1133">Transmembrane helix</keyword>
<dbReference type="PANTHER" id="PTHR11266:SF17">
    <property type="entry name" value="PROTEIN MPV17"/>
    <property type="match status" value="1"/>
</dbReference>
<evidence type="ECO:0000256" key="6">
    <source>
        <dbReference type="RuleBase" id="RU363053"/>
    </source>
</evidence>
<dbReference type="AlphaFoldDB" id="A0A196S9Z2"/>
<feature type="transmembrane region" description="Helical" evidence="6">
    <location>
        <begin position="20"/>
        <end position="42"/>
    </location>
</feature>
<reference evidence="8 9" key="1">
    <citation type="submission" date="2016-05" db="EMBL/GenBank/DDBJ databases">
        <title>Nuclear genome of Blastocystis sp. subtype 1 NandII.</title>
        <authorList>
            <person name="Gentekaki E."/>
            <person name="Curtis B."/>
            <person name="Stairs C."/>
            <person name="Eme L."/>
            <person name="Herman E."/>
            <person name="Klimes V."/>
            <person name="Arias M.C."/>
            <person name="Elias M."/>
            <person name="Hilliou F."/>
            <person name="Klute M."/>
            <person name="Malik S.-B."/>
            <person name="Pightling A."/>
            <person name="Rachubinski R."/>
            <person name="Salas D."/>
            <person name="Schlacht A."/>
            <person name="Suga H."/>
            <person name="Archibald J."/>
            <person name="Ball S.G."/>
            <person name="Clark G."/>
            <person name="Dacks J."/>
            <person name="Van Der Giezen M."/>
            <person name="Tsaousis A."/>
            <person name="Roger A."/>
        </authorList>
    </citation>
    <scope>NUCLEOTIDE SEQUENCE [LARGE SCALE GENOMIC DNA]</scope>
    <source>
        <strain evidence="9">ATCC 50177 / NandII</strain>
    </source>
</reference>
<proteinExistence type="inferred from homology"/>
<dbReference type="InterPro" id="IPR007248">
    <property type="entry name" value="Mpv17_PMP22"/>
</dbReference>
<comment type="similarity">
    <text evidence="2 6">Belongs to the peroxisomal membrane protein PXMP2/4 family.</text>
</comment>
<feature type="region of interest" description="Disordered" evidence="7">
    <location>
        <begin position="187"/>
        <end position="227"/>
    </location>
</feature>
<evidence type="ECO:0000313" key="9">
    <source>
        <dbReference type="Proteomes" id="UP000078348"/>
    </source>
</evidence>
<feature type="transmembrane region" description="Helical" evidence="6">
    <location>
        <begin position="125"/>
        <end position="145"/>
    </location>
</feature>